<dbReference type="RefSeq" id="WP_006059307.1">
    <property type="nucleotide sequence ID" value="NZ_GG657557.1"/>
</dbReference>
<dbReference type="GO" id="GO:0046872">
    <property type="term" value="F:metal ion binding"/>
    <property type="evidence" value="ECO:0007669"/>
    <property type="project" value="UniProtKB-KW"/>
</dbReference>
<sequence>MKTQRRRKKRGRRINKGNLAILMVIAVAALVLIGAGIGWLLSNREPAFLKPQVSSSEELKDKSKDVQLAVYYPQSADSTFQEALAQNAEVIFNDLKAQTENYQKEKKPLLVKADYQMNVNQDRYVSLEYTISRNENETVQEQRQSYLYDLTDHQWLDASSLLDENALKWLSANLRAQLKADDNWKEAAYTLPLIEATAWDSGNFRDFTLKDGMLIFNFPAGKLGENAYRWEFPVSNLGEHFLLDIGQGALPENNVRIAPRVIDPNKPMVALTFDDGPHPTNTPQLINLLQHYDSAATFFMQGVRVEKYPETTLMVINSASEAASHSYNHPKLTKLKGDNLLFQLNRTTELVQELTGWQYTIKHIRPPYGATNATVKENSAYPLIMWGIDTLDWKTLDPVQTVENTMSAVKDGSIVLMHDIHAETVTAVESLLPQLIEAGYQLVTVDELLQAKGVEVYNGQRVFSAYDIKD</sequence>
<gene>
    <name evidence="5" type="ORF">HOLDEFILI_02119</name>
</gene>
<dbReference type="Pfam" id="PF01522">
    <property type="entry name" value="Polysacc_deac_1"/>
    <property type="match status" value="1"/>
</dbReference>
<dbReference type="Proteomes" id="UP000005950">
    <property type="component" value="Unassembled WGS sequence"/>
</dbReference>
<dbReference type="AlphaFoldDB" id="B9Y8H2"/>
<dbReference type="GO" id="GO:0005975">
    <property type="term" value="P:carbohydrate metabolic process"/>
    <property type="evidence" value="ECO:0007669"/>
    <property type="project" value="InterPro"/>
</dbReference>
<reference evidence="5 6" key="2">
    <citation type="submission" date="2009-02" db="EMBL/GenBank/DDBJ databases">
        <title>Draft genome sequence of Holdemania filiformis DSM 12042.</title>
        <authorList>
            <person name="Sudarsanam P."/>
            <person name="Ley R."/>
            <person name="Guruge J."/>
            <person name="Turnbaugh P.J."/>
            <person name="Mahowald M."/>
            <person name="Liep D."/>
            <person name="Gordon J."/>
        </authorList>
    </citation>
    <scope>NUCLEOTIDE SEQUENCE [LARGE SCALE GENOMIC DNA]</scope>
    <source>
        <strain evidence="5 6">DSM 12042</strain>
    </source>
</reference>
<keyword evidence="3" id="KW-0472">Membrane</keyword>
<evidence type="ECO:0000256" key="3">
    <source>
        <dbReference type="SAM" id="Phobius"/>
    </source>
</evidence>
<proteinExistence type="predicted"/>
<accession>B9Y8H2</accession>
<feature type="transmembrane region" description="Helical" evidence="3">
    <location>
        <begin position="20"/>
        <end position="41"/>
    </location>
</feature>
<comment type="caution">
    <text evidence="5">The sequence shown here is derived from an EMBL/GenBank/DDBJ whole genome shotgun (WGS) entry which is preliminary data.</text>
</comment>
<dbReference type="SUPFAM" id="SSF88713">
    <property type="entry name" value="Glycoside hydrolase/deacetylase"/>
    <property type="match status" value="1"/>
</dbReference>
<dbReference type="EMBL" id="ACCF01000124">
    <property type="protein sequence ID" value="EEF67727.1"/>
    <property type="molecule type" value="Genomic_DNA"/>
</dbReference>
<dbReference type="STRING" id="545696.HOLDEFILI_02119"/>
<reference evidence="5 6" key="1">
    <citation type="submission" date="2008-12" db="EMBL/GenBank/DDBJ databases">
        <authorList>
            <person name="Fulton L."/>
            <person name="Clifton S."/>
            <person name="Fulton B."/>
            <person name="Xu J."/>
            <person name="Minx P."/>
            <person name="Pepin K.H."/>
            <person name="Johnson M."/>
            <person name="Bhonagiri V."/>
            <person name="Nash W.E."/>
            <person name="Mardis E.R."/>
            <person name="Wilson R.K."/>
        </authorList>
    </citation>
    <scope>NUCLEOTIDE SEQUENCE [LARGE SCALE GENOMIC DNA]</scope>
    <source>
        <strain evidence="5 6">DSM 12042</strain>
    </source>
</reference>
<evidence type="ECO:0000259" key="4">
    <source>
        <dbReference type="PROSITE" id="PS51677"/>
    </source>
</evidence>
<dbReference type="eggNOG" id="COG0726">
    <property type="taxonomic scope" value="Bacteria"/>
</dbReference>
<dbReference type="HOGENOM" id="CLU_037608_3_0_9"/>
<dbReference type="GO" id="GO:0016810">
    <property type="term" value="F:hydrolase activity, acting on carbon-nitrogen (but not peptide) bonds"/>
    <property type="evidence" value="ECO:0007669"/>
    <property type="project" value="InterPro"/>
</dbReference>
<protein>
    <submittedName>
        <fullName evidence="5">Polysaccharide deacetylase</fullName>
    </submittedName>
</protein>
<evidence type="ECO:0000313" key="6">
    <source>
        <dbReference type="Proteomes" id="UP000005950"/>
    </source>
</evidence>
<keyword evidence="3" id="KW-1133">Transmembrane helix</keyword>
<dbReference type="PROSITE" id="PS51677">
    <property type="entry name" value="NODB"/>
    <property type="match status" value="1"/>
</dbReference>
<dbReference type="InterPro" id="IPR002509">
    <property type="entry name" value="NODB_dom"/>
</dbReference>
<dbReference type="OrthoDB" id="9812065at2"/>
<evidence type="ECO:0000256" key="1">
    <source>
        <dbReference type="ARBA" id="ARBA00022723"/>
    </source>
</evidence>
<dbReference type="InterPro" id="IPR011330">
    <property type="entry name" value="Glyco_hydro/deAcase_b/a-brl"/>
</dbReference>
<dbReference type="PANTHER" id="PTHR10587:SF133">
    <property type="entry name" value="CHITIN DEACETYLASE 1-RELATED"/>
    <property type="match status" value="1"/>
</dbReference>
<dbReference type="Gene3D" id="3.20.20.370">
    <property type="entry name" value="Glycoside hydrolase/deacetylase"/>
    <property type="match status" value="1"/>
</dbReference>
<keyword evidence="1" id="KW-0479">Metal-binding</keyword>
<keyword evidence="2" id="KW-0378">Hydrolase</keyword>
<dbReference type="InterPro" id="IPR050248">
    <property type="entry name" value="Polysacc_deacetylase_ArnD"/>
</dbReference>
<dbReference type="PANTHER" id="PTHR10587">
    <property type="entry name" value="GLYCOSYL TRANSFERASE-RELATED"/>
    <property type="match status" value="1"/>
</dbReference>
<evidence type="ECO:0000256" key="2">
    <source>
        <dbReference type="ARBA" id="ARBA00022801"/>
    </source>
</evidence>
<dbReference type="GO" id="GO:0016020">
    <property type="term" value="C:membrane"/>
    <property type="evidence" value="ECO:0007669"/>
    <property type="project" value="TreeGrafter"/>
</dbReference>
<feature type="domain" description="NodB homology" evidence="4">
    <location>
        <begin position="267"/>
        <end position="443"/>
    </location>
</feature>
<keyword evidence="3" id="KW-0812">Transmembrane</keyword>
<organism evidence="5 6">
    <name type="scientific">Holdemania filiformis DSM 12042</name>
    <dbReference type="NCBI Taxonomy" id="545696"/>
    <lineage>
        <taxon>Bacteria</taxon>
        <taxon>Bacillati</taxon>
        <taxon>Bacillota</taxon>
        <taxon>Erysipelotrichia</taxon>
        <taxon>Erysipelotrichales</taxon>
        <taxon>Erysipelotrichaceae</taxon>
        <taxon>Holdemania</taxon>
    </lineage>
</organism>
<evidence type="ECO:0000313" key="5">
    <source>
        <dbReference type="EMBL" id="EEF67727.1"/>
    </source>
</evidence>
<name>B9Y8H2_9FIRM</name>